<dbReference type="Proteomes" id="UP001597229">
    <property type="component" value="Unassembled WGS sequence"/>
</dbReference>
<dbReference type="PROSITE" id="PS50943">
    <property type="entry name" value="HTH_CROC1"/>
    <property type="match status" value="1"/>
</dbReference>
<name>A0ABW3W2Q2_9ACTN</name>
<evidence type="ECO:0000256" key="1">
    <source>
        <dbReference type="ARBA" id="ARBA00023125"/>
    </source>
</evidence>
<dbReference type="Pfam" id="PF13560">
    <property type="entry name" value="HTH_31"/>
    <property type="match status" value="1"/>
</dbReference>
<dbReference type="PANTHER" id="PTHR46797">
    <property type="entry name" value="HTH-TYPE TRANSCRIPTIONAL REGULATOR"/>
    <property type="match status" value="1"/>
</dbReference>
<reference evidence="4" key="1">
    <citation type="journal article" date="2019" name="Int. J. Syst. Evol. Microbiol.">
        <title>The Global Catalogue of Microorganisms (GCM) 10K type strain sequencing project: providing services to taxonomists for standard genome sequencing and annotation.</title>
        <authorList>
            <consortium name="The Broad Institute Genomics Platform"/>
            <consortium name="The Broad Institute Genome Sequencing Center for Infectious Disease"/>
            <person name="Wu L."/>
            <person name="Ma J."/>
        </authorList>
    </citation>
    <scope>NUCLEOTIDE SEQUENCE [LARGE SCALE GENOMIC DNA]</scope>
    <source>
        <strain evidence="4">CCUG 52478</strain>
    </source>
</reference>
<evidence type="ECO:0000313" key="4">
    <source>
        <dbReference type="Proteomes" id="UP001597229"/>
    </source>
</evidence>
<protein>
    <submittedName>
        <fullName evidence="3">Helix-turn-helix domain-containing protein</fullName>
    </submittedName>
</protein>
<dbReference type="SUPFAM" id="SSF47413">
    <property type="entry name" value="lambda repressor-like DNA-binding domains"/>
    <property type="match status" value="1"/>
</dbReference>
<feature type="domain" description="HTH cro/C1-type" evidence="2">
    <location>
        <begin position="21"/>
        <end position="87"/>
    </location>
</feature>
<dbReference type="RefSeq" id="WP_367919245.1">
    <property type="nucleotide sequence ID" value="NZ_BAABAC010000020.1"/>
</dbReference>
<dbReference type="Gene3D" id="1.10.260.40">
    <property type="entry name" value="lambda repressor-like DNA-binding domains"/>
    <property type="match status" value="1"/>
</dbReference>
<dbReference type="SMART" id="SM00530">
    <property type="entry name" value="HTH_XRE"/>
    <property type="match status" value="1"/>
</dbReference>
<dbReference type="CDD" id="cd00093">
    <property type="entry name" value="HTH_XRE"/>
    <property type="match status" value="1"/>
</dbReference>
<dbReference type="InterPro" id="IPR001387">
    <property type="entry name" value="Cro/C1-type_HTH"/>
</dbReference>
<dbReference type="InterPro" id="IPR010982">
    <property type="entry name" value="Lambda_DNA-bd_dom_sf"/>
</dbReference>
<keyword evidence="1" id="KW-0238">DNA-binding</keyword>
<dbReference type="PANTHER" id="PTHR46797:SF1">
    <property type="entry name" value="METHYLPHOSPHONATE SYNTHASE"/>
    <property type="match status" value="1"/>
</dbReference>
<sequence>MPEPDESPDMDAIARKFGETVRALRHERGMTQERLAELTGVSRNQIQNIEHSRNNTTDEFGRHGRANPTLDTIWALAYALDVDVTDLLRRDVS</sequence>
<evidence type="ECO:0000313" key="3">
    <source>
        <dbReference type="EMBL" id="MFD1248699.1"/>
    </source>
</evidence>
<accession>A0ABW3W2Q2</accession>
<keyword evidence="4" id="KW-1185">Reference proteome</keyword>
<organism evidence="3 4">
    <name type="scientific">Nocardioides ginsengisoli</name>
    <dbReference type="NCBI Taxonomy" id="363868"/>
    <lineage>
        <taxon>Bacteria</taxon>
        <taxon>Bacillati</taxon>
        <taxon>Actinomycetota</taxon>
        <taxon>Actinomycetes</taxon>
        <taxon>Propionibacteriales</taxon>
        <taxon>Nocardioidaceae</taxon>
        <taxon>Nocardioides</taxon>
    </lineage>
</organism>
<gene>
    <name evidence="3" type="ORF">ACFQ3F_12945</name>
</gene>
<dbReference type="InterPro" id="IPR050807">
    <property type="entry name" value="TransReg_Diox_bact_type"/>
</dbReference>
<dbReference type="EMBL" id="JBHTLX010000017">
    <property type="protein sequence ID" value="MFD1248699.1"/>
    <property type="molecule type" value="Genomic_DNA"/>
</dbReference>
<comment type="caution">
    <text evidence="3">The sequence shown here is derived from an EMBL/GenBank/DDBJ whole genome shotgun (WGS) entry which is preliminary data.</text>
</comment>
<evidence type="ECO:0000259" key="2">
    <source>
        <dbReference type="PROSITE" id="PS50943"/>
    </source>
</evidence>
<proteinExistence type="predicted"/>